<gene>
    <name evidence="1" type="ORF">PsorP6_014180</name>
</gene>
<proteinExistence type="predicted"/>
<sequence length="180" mass="19710">MLLENPEDVKHETHQALPSLDGGVVLFKLLATLSNNQQAVNCVRWAGQGLYLASGSDDRLVLLYELHTSAPSPVLFGSNAKLNKQNWYPSSAGEAKTFRMLKAADWQEADIVTEPFEGCASKSQFRRLSWSPDGSILCATHAFSSKKNIAALLNRGSWANDLNLLVAEELLPVLVLTQNS</sequence>
<reference evidence="1 2" key="1">
    <citation type="journal article" date="2022" name="bioRxiv">
        <title>The genome of the oomycete Peronosclerospora sorghi, a cosmopolitan pathogen of maize and sorghum, is inflated with dispersed pseudogenes.</title>
        <authorList>
            <person name="Fletcher K."/>
            <person name="Martin F."/>
            <person name="Isakeit T."/>
            <person name="Cavanaugh K."/>
            <person name="Magill C."/>
            <person name="Michelmore R."/>
        </authorList>
    </citation>
    <scope>NUCLEOTIDE SEQUENCE [LARGE SCALE GENOMIC DNA]</scope>
    <source>
        <strain evidence="1">P6</strain>
    </source>
</reference>
<dbReference type="Proteomes" id="UP001163321">
    <property type="component" value="Chromosome 9"/>
</dbReference>
<evidence type="ECO:0000313" key="2">
    <source>
        <dbReference type="Proteomes" id="UP001163321"/>
    </source>
</evidence>
<accession>A0ACC0VFK3</accession>
<name>A0ACC0VFK3_9STRA</name>
<keyword evidence="2" id="KW-1185">Reference proteome</keyword>
<comment type="caution">
    <text evidence="1">The sequence shown here is derived from an EMBL/GenBank/DDBJ whole genome shotgun (WGS) entry which is preliminary data.</text>
</comment>
<dbReference type="EMBL" id="CM047588">
    <property type="protein sequence ID" value="KAI9905227.1"/>
    <property type="molecule type" value="Genomic_DNA"/>
</dbReference>
<organism evidence="1 2">
    <name type="scientific">Peronosclerospora sorghi</name>
    <dbReference type="NCBI Taxonomy" id="230839"/>
    <lineage>
        <taxon>Eukaryota</taxon>
        <taxon>Sar</taxon>
        <taxon>Stramenopiles</taxon>
        <taxon>Oomycota</taxon>
        <taxon>Peronosporomycetes</taxon>
        <taxon>Peronosporales</taxon>
        <taxon>Peronosporaceae</taxon>
        <taxon>Peronosclerospora</taxon>
    </lineage>
</organism>
<protein>
    <submittedName>
        <fullName evidence="1">Uncharacterized protein</fullName>
    </submittedName>
</protein>
<evidence type="ECO:0000313" key="1">
    <source>
        <dbReference type="EMBL" id="KAI9905227.1"/>
    </source>
</evidence>